<evidence type="ECO:0000313" key="5">
    <source>
        <dbReference type="Proteomes" id="UP001203212"/>
    </source>
</evidence>
<organism evidence="4 5">
    <name type="scientific">Shewanella aestuarii</name>
    <dbReference type="NCBI Taxonomy" id="1028752"/>
    <lineage>
        <taxon>Bacteria</taxon>
        <taxon>Pseudomonadati</taxon>
        <taxon>Pseudomonadota</taxon>
        <taxon>Gammaproteobacteria</taxon>
        <taxon>Alteromonadales</taxon>
        <taxon>Shewanellaceae</taxon>
        <taxon>Shewanella</taxon>
    </lineage>
</organism>
<dbReference type="InterPro" id="IPR028344">
    <property type="entry name" value="ParE1/4"/>
</dbReference>
<accession>A0ABT0L3V3</accession>
<protein>
    <recommendedName>
        <fullName evidence="3">Toxin</fullName>
    </recommendedName>
</protein>
<dbReference type="EMBL" id="JAKILK010000009">
    <property type="protein sequence ID" value="MCL1118364.1"/>
    <property type="molecule type" value="Genomic_DNA"/>
</dbReference>
<dbReference type="PANTHER" id="PTHR33755">
    <property type="entry name" value="TOXIN PARE1-RELATED"/>
    <property type="match status" value="1"/>
</dbReference>
<dbReference type="PIRSF" id="PIRSF029218">
    <property type="entry name" value="ParE"/>
    <property type="match status" value="1"/>
</dbReference>
<evidence type="ECO:0000256" key="1">
    <source>
        <dbReference type="ARBA" id="ARBA00006226"/>
    </source>
</evidence>
<name>A0ABT0L3V3_9GAMM</name>
<evidence type="ECO:0000256" key="3">
    <source>
        <dbReference type="PIRNR" id="PIRNR029218"/>
    </source>
</evidence>
<dbReference type="InterPro" id="IPR007712">
    <property type="entry name" value="RelE/ParE_toxin"/>
</dbReference>
<dbReference type="Proteomes" id="UP001203212">
    <property type="component" value="Unassembled WGS sequence"/>
</dbReference>
<proteinExistence type="inferred from homology"/>
<dbReference type="RefSeq" id="WP_229778333.1">
    <property type="nucleotide sequence ID" value="NZ_BMOT01000009.1"/>
</dbReference>
<keyword evidence="2" id="KW-1277">Toxin-antitoxin system</keyword>
<sequence length="96" mass="10969">MPSYRLSPLAEEDLFKIISSTIESWGNAQAKIYAQSIDAALLKLAQYPDFGRERSDVYDGAKSFPVEKHIVFYQISDNGIHVARILHQRMDPSKHF</sequence>
<keyword evidence="5" id="KW-1185">Reference proteome</keyword>
<evidence type="ECO:0000256" key="2">
    <source>
        <dbReference type="ARBA" id="ARBA00022649"/>
    </source>
</evidence>
<gene>
    <name evidence="4" type="ORF">L2689_14070</name>
</gene>
<dbReference type="Pfam" id="PF05016">
    <property type="entry name" value="ParE_toxin"/>
    <property type="match status" value="1"/>
</dbReference>
<comment type="caution">
    <text evidence="4">The sequence shown here is derived from an EMBL/GenBank/DDBJ whole genome shotgun (WGS) entry which is preliminary data.</text>
</comment>
<evidence type="ECO:0000313" key="4">
    <source>
        <dbReference type="EMBL" id="MCL1118364.1"/>
    </source>
</evidence>
<dbReference type="InterPro" id="IPR035093">
    <property type="entry name" value="RelE/ParE_toxin_dom_sf"/>
</dbReference>
<dbReference type="InterPro" id="IPR051803">
    <property type="entry name" value="TA_system_RelE-like_toxin"/>
</dbReference>
<comment type="similarity">
    <text evidence="1 3">Belongs to the RelE toxin family.</text>
</comment>
<reference evidence="4 5" key="1">
    <citation type="submission" date="2022-01" db="EMBL/GenBank/DDBJ databases">
        <title>Whole genome-based taxonomy of the Shewanellaceae.</title>
        <authorList>
            <person name="Martin-Rodriguez A.J."/>
        </authorList>
    </citation>
    <scope>NUCLEOTIDE SEQUENCE [LARGE SCALE GENOMIC DNA]</scope>
    <source>
        <strain evidence="4 5">JCM 17801</strain>
    </source>
</reference>
<dbReference type="Gene3D" id="3.30.2310.20">
    <property type="entry name" value="RelE-like"/>
    <property type="match status" value="1"/>
</dbReference>
<dbReference type="PANTHER" id="PTHR33755:SF9">
    <property type="entry name" value="TOXIN PARE1"/>
    <property type="match status" value="1"/>
</dbReference>